<keyword evidence="5" id="KW-0631">Potassium channel</keyword>
<evidence type="ECO:0000256" key="12">
    <source>
        <dbReference type="SAM" id="MobiDB-lite"/>
    </source>
</evidence>
<feature type="transmembrane region" description="Helical" evidence="13">
    <location>
        <begin position="378"/>
        <end position="399"/>
    </location>
</feature>
<evidence type="ECO:0000256" key="10">
    <source>
        <dbReference type="ARBA" id="ARBA00023136"/>
    </source>
</evidence>
<comment type="caution">
    <text evidence="15">The sequence shown here is derived from an EMBL/GenBank/DDBJ whole genome shotgun (WGS) entry which is preliminary data.</text>
</comment>
<keyword evidence="3" id="KW-0633">Potassium transport</keyword>
<keyword evidence="6" id="KW-0851">Voltage-gated channel</keyword>
<keyword evidence="10 13" id="KW-0472">Membrane</keyword>
<keyword evidence="11" id="KW-0407">Ion channel</keyword>
<evidence type="ECO:0000256" key="1">
    <source>
        <dbReference type="ARBA" id="ARBA00004141"/>
    </source>
</evidence>
<keyword evidence="2" id="KW-0813">Transport</keyword>
<evidence type="ECO:0000256" key="7">
    <source>
        <dbReference type="ARBA" id="ARBA00022958"/>
    </source>
</evidence>
<dbReference type="SUPFAM" id="SSF81324">
    <property type="entry name" value="Voltage-gated potassium channels"/>
    <property type="match status" value="1"/>
</dbReference>
<dbReference type="InterPro" id="IPR005821">
    <property type="entry name" value="Ion_trans_dom"/>
</dbReference>
<protein>
    <recommendedName>
        <fullName evidence="14">Ion transport domain-containing protein</fullName>
    </recommendedName>
</protein>
<dbReference type="InterPro" id="IPR027359">
    <property type="entry name" value="Volt_channel_dom_sf"/>
</dbReference>
<keyword evidence="4 13" id="KW-0812">Transmembrane</keyword>
<gene>
    <name evidence="15" type="ORF">C9374_009033</name>
</gene>
<feature type="transmembrane region" description="Helical" evidence="13">
    <location>
        <begin position="458"/>
        <end position="478"/>
    </location>
</feature>
<feature type="region of interest" description="Disordered" evidence="12">
    <location>
        <begin position="544"/>
        <end position="574"/>
    </location>
</feature>
<dbReference type="GO" id="GO:0008076">
    <property type="term" value="C:voltage-gated potassium channel complex"/>
    <property type="evidence" value="ECO:0007669"/>
    <property type="project" value="InterPro"/>
</dbReference>
<dbReference type="PANTHER" id="PTHR11537:SF254">
    <property type="entry name" value="POTASSIUM VOLTAGE-GATED CHANNEL PROTEIN SHAB"/>
    <property type="match status" value="1"/>
</dbReference>
<keyword evidence="9" id="KW-0406">Ion transport</keyword>
<evidence type="ECO:0000256" key="5">
    <source>
        <dbReference type="ARBA" id="ARBA00022826"/>
    </source>
</evidence>
<name>A0AA88KEH8_NAELO</name>
<comment type="subcellular location">
    <subcellularLocation>
        <location evidence="1">Membrane</location>
        <topology evidence="1">Multi-pass membrane protein</topology>
    </subcellularLocation>
</comment>
<feature type="domain" description="Ion transport" evidence="14">
    <location>
        <begin position="235"/>
        <end position="485"/>
    </location>
</feature>
<dbReference type="AlphaFoldDB" id="A0AA88KEH8"/>
<dbReference type="PRINTS" id="PR00169">
    <property type="entry name" value="KCHANNEL"/>
</dbReference>
<dbReference type="Proteomes" id="UP000816034">
    <property type="component" value="Unassembled WGS sequence"/>
</dbReference>
<dbReference type="PANTHER" id="PTHR11537">
    <property type="entry name" value="VOLTAGE-GATED POTASSIUM CHANNEL"/>
    <property type="match status" value="1"/>
</dbReference>
<feature type="transmembrane region" description="Helical" evidence="13">
    <location>
        <begin position="232"/>
        <end position="252"/>
    </location>
</feature>
<feature type="transmembrane region" description="Helical" evidence="13">
    <location>
        <begin position="304"/>
        <end position="324"/>
    </location>
</feature>
<evidence type="ECO:0000256" key="4">
    <source>
        <dbReference type="ARBA" id="ARBA00022692"/>
    </source>
</evidence>
<dbReference type="GeneID" id="68101487"/>
<feature type="compositionally biased region" description="Polar residues" evidence="12">
    <location>
        <begin position="62"/>
        <end position="74"/>
    </location>
</feature>
<sequence>MFFKRLHSKANSAKHQPLQDDEEASSSPSSSSLSNPSRQQVSNNENHLYKDQSEEFSDELLTVSSPSSLSNRMQSALKVRSSSEDGSNGNGTTKEKRKAVSFRDLKTSHRSVHGEEEESSSNGMNSSRTEMMKSIDDQEQVIIVHDDHTHDDFDTSPNTVNSLQSEYYMTHSGNQRSARDRHSIDEIAMQPKIIMSRQSIRFLKSVIPKKREERTWRHKLYLVMNQPQSSRLATIVTIFVSIVVLMSVIVLILESYATLYQYELMWWIVEGILAFFFSIEYILRMIGTIYTWRDFRDFFLRIMNIVDLLSFMPFYVEVVLYYIFKFTLGESHSITLMVMNLQILGVFRVLRLLKLFTLSKHSIKVKLLLTAMRKSLDLLFSVIFFILSAVFISGTMIYYCERGVYDHTRKEFVHISSDGKTTEISPFSNVLIGMWYSIVTITTTGYGDYVPKSTLGQFVAGCTIVSGLLFVALPSLIIGRTYSEVLHQYELQKAQIDSQMEYTMEDGSSMNDLSSSLFDQQETHEFDHEETWASVIGSGIDEYANDHKGTQGDARTSLDSVRSVSSSSASTTSREAAVKRSTLVDLSSAELTNEEYSQLDQASVFKLLDEQDKLLQETVRRIEKTRRLIALAKRKASIVDD</sequence>
<feature type="transmembrane region" description="Helical" evidence="13">
    <location>
        <begin position="264"/>
        <end position="283"/>
    </location>
</feature>
<evidence type="ECO:0000259" key="14">
    <source>
        <dbReference type="Pfam" id="PF00520"/>
    </source>
</evidence>
<keyword evidence="8 13" id="KW-1133">Transmembrane helix</keyword>
<feature type="region of interest" description="Disordered" evidence="12">
    <location>
        <begin position="1"/>
        <end position="128"/>
    </location>
</feature>
<evidence type="ECO:0000256" key="6">
    <source>
        <dbReference type="ARBA" id="ARBA00022882"/>
    </source>
</evidence>
<feature type="compositionally biased region" description="Low complexity" evidence="12">
    <location>
        <begin position="25"/>
        <end position="37"/>
    </location>
</feature>
<dbReference type="Gene3D" id="1.20.120.350">
    <property type="entry name" value="Voltage-gated potassium channels. Chain C"/>
    <property type="match status" value="1"/>
</dbReference>
<feature type="transmembrane region" description="Helical" evidence="13">
    <location>
        <begin position="336"/>
        <end position="357"/>
    </location>
</feature>
<proteinExistence type="predicted"/>
<evidence type="ECO:0000256" key="2">
    <source>
        <dbReference type="ARBA" id="ARBA00022448"/>
    </source>
</evidence>
<dbReference type="GO" id="GO:0005249">
    <property type="term" value="F:voltage-gated potassium channel activity"/>
    <property type="evidence" value="ECO:0007669"/>
    <property type="project" value="InterPro"/>
</dbReference>
<dbReference type="Gene3D" id="1.10.287.70">
    <property type="match status" value="1"/>
</dbReference>
<dbReference type="InterPro" id="IPR028325">
    <property type="entry name" value="VG_K_chnl"/>
</dbReference>
<dbReference type="EMBL" id="PYSW02000037">
    <property type="protein sequence ID" value="KAG2377517.1"/>
    <property type="molecule type" value="Genomic_DNA"/>
</dbReference>
<keyword evidence="7" id="KW-0630">Potassium</keyword>
<reference evidence="15 16" key="1">
    <citation type="journal article" date="2018" name="BMC Genomics">
        <title>The genome of Naegleria lovaniensis, the basis for a comparative approach to unravel pathogenicity factors of the human pathogenic amoeba N. fowleri.</title>
        <authorList>
            <person name="Liechti N."/>
            <person name="Schurch N."/>
            <person name="Bruggmann R."/>
            <person name="Wittwer M."/>
        </authorList>
    </citation>
    <scope>NUCLEOTIDE SEQUENCE [LARGE SCALE GENOMIC DNA]</scope>
    <source>
        <strain evidence="15 16">ATCC 30569</strain>
    </source>
</reference>
<feature type="compositionally biased region" description="Low complexity" evidence="12">
    <location>
        <begin position="555"/>
        <end position="574"/>
    </location>
</feature>
<evidence type="ECO:0000256" key="13">
    <source>
        <dbReference type="SAM" id="Phobius"/>
    </source>
</evidence>
<evidence type="ECO:0000313" key="16">
    <source>
        <dbReference type="Proteomes" id="UP000816034"/>
    </source>
</evidence>
<dbReference type="RefSeq" id="XP_044544779.1">
    <property type="nucleotide sequence ID" value="XM_044699176.1"/>
</dbReference>
<evidence type="ECO:0000313" key="15">
    <source>
        <dbReference type="EMBL" id="KAG2377517.1"/>
    </source>
</evidence>
<evidence type="ECO:0000256" key="9">
    <source>
        <dbReference type="ARBA" id="ARBA00023065"/>
    </source>
</evidence>
<dbReference type="GO" id="GO:0001508">
    <property type="term" value="P:action potential"/>
    <property type="evidence" value="ECO:0007669"/>
    <property type="project" value="TreeGrafter"/>
</dbReference>
<keyword evidence="16" id="KW-1185">Reference proteome</keyword>
<evidence type="ECO:0000256" key="3">
    <source>
        <dbReference type="ARBA" id="ARBA00022538"/>
    </source>
</evidence>
<organism evidence="15 16">
    <name type="scientific">Naegleria lovaniensis</name>
    <name type="common">Amoeba</name>
    <dbReference type="NCBI Taxonomy" id="51637"/>
    <lineage>
        <taxon>Eukaryota</taxon>
        <taxon>Discoba</taxon>
        <taxon>Heterolobosea</taxon>
        <taxon>Tetramitia</taxon>
        <taxon>Eutetramitia</taxon>
        <taxon>Vahlkampfiidae</taxon>
        <taxon>Naegleria</taxon>
    </lineage>
</organism>
<evidence type="ECO:0000256" key="8">
    <source>
        <dbReference type="ARBA" id="ARBA00022989"/>
    </source>
</evidence>
<accession>A0AA88KEH8</accession>
<dbReference type="Pfam" id="PF00520">
    <property type="entry name" value="Ion_trans"/>
    <property type="match status" value="1"/>
</dbReference>
<evidence type="ECO:0000256" key="11">
    <source>
        <dbReference type="ARBA" id="ARBA00023303"/>
    </source>
</evidence>